<dbReference type="EMBL" id="JAZDQJ010000020">
    <property type="protein sequence ID" value="MEE1934994.1"/>
    <property type="molecule type" value="Genomic_DNA"/>
</dbReference>
<dbReference type="Proteomes" id="UP001335100">
    <property type="component" value="Unassembled WGS sequence"/>
</dbReference>
<evidence type="ECO:0000313" key="2">
    <source>
        <dbReference type="Proteomes" id="UP001335100"/>
    </source>
</evidence>
<keyword evidence="2" id="KW-1185">Reference proteome</keyword>
<name>A0ABU7HU12_9PSED</name>
<comment type="caution">
    <text evidence="1">The sequence shown here is derived from an EMBL/GenBank/DDBJ whole genome shotgun (WGS) entry which is preliminary data.</text>
</comment>
<reference evidence="1 2" key="1">
    <citation type="submission" date="2024-01" db="EMBL/GenBank/DDBJ databases">
        <title>Unpublished Manusciprt.</title>
        <authorList>
            <person name="Duman M."/>
            <person name="Valdes E.G."/>
            <person name="Ajmi N."/>
            <person name="Altun S."/>
            <person name="Saticioglu I.B."/>
        </authorList>
    </citation>
    <scope>NUCLEOTIDE SEQUENCE [LARGE SCALE GENOMIC DNA]</scope>
    <source>
        <strain evidence="1 2">148P</strain>
    </source>
</reference>
<proteinExistence type="predicted"/>
<sequence>MDVDGYTMWVTGGSLVLVAPQVSELECRNVLLTLRDAQAWADGQMASRFAQHRRWYRAYRGALGRRGWRVTHSCQSVETAGGRTLLAPTQPLLLWLGSLHAELGDVLELGIEALTMNPQGFEQLSRHAVRGFRGATQVVLELGVLRPGSQLSLCSIALETTTTLGADWLTAPLSGTSLRGDLYFQGLMAEPAPELRDVGRNDFQRLVRVGHTLH</sequence>
<dbReference type="RefSeq" id="WP_330075749.1">
    <property type="nucleotide sequence ID" value="NZ_JAZDQJ010000020.1"/>
</dbReference>
<accession>A0ABU7HU12</accession>
<gene>
    <name evidence="1" type="ORF">V0R50_17335</name>
</gene>
<evidence type="ECO:0000313" key="1">
    <source>
        <dbReference type="EMBL" id="MEE1934994.1"/>
    </source>
</evidence>
<organism evidence="1 2">
    <name type="scientific">Pseudomonas ulcerans</name>
    <dbReference type="NCBI Taxonomy" id="3115852"/>
    <lineage>
        <taxon>Bacteria</taxon>
        <taxon>Pseudomonadati</taxon>
        <taxon>Pseudomonadota</taxon>
        <taxon>Gammaproteobacteria</taxon>
        <taxon>Pseudomonadales</taxon>
        <taxon>Pseudomonadaceae</taxon>
        <taxon>Pseudomonas</taxon>
    </lineage>
</organism>
<protein>
    <submittedName>
        <fullName evidence="1">Uncharacterized protein</fullName>
    </submittedName>
</protein>